<sequence>MGGILSLDNPKRKEGERCKTRKISSGTFEEDTRLIPCLPDGIALQILARIPRIHYLNIKRVSRSWKNGITGSELYRLRKELAASEEWLYILTKVDGDKLLWYCFDPLSTKWQRLPLMPMVSHGDKGRKKGLGSTIRMLNAIGSSIWIAHVIRGWLGRKDTMDRMPYTGCSVGALDGSLYVLSGFAQALALTSVWRYDQTLNKWSEVSPMSAGRAHCKAVALDGRLYVVGGVGGGLNPLQSAEAYDPYTGSWIQLPSIPFSKAKVLAAAFLADLKPFASGLISYRGRLFIAQSLYSWPLFVYVGGEVYDPQARSWDEMPLGDGRGLACEEGRD</sequence>
<keyword evidence="1" id="KW-0880">Kelch repeat</keyword>
<comment type="caution">
    <text evidence="5">The sequence shown here is derived from an EMBL/GenBank/DDBJ whole genome shotgun (WGS) entry which is preliminary data.</text>
</comment>
<gene>
    <name evidence="5" type="ORF">SAY86_006742</name>
</gene>
<dbReference type="SUPFAM" id="SSF81383">
    <property type="entry name" value="F-box domain"/>
    <property type="match status" value="1"/>
</dbReference>
<feature type="region of interest" description="Disordered" evidence="3">
    <location>
        <begin position="1"/>
        <end position="20"/>
    </location>
</feature>
<dbReference type="InterPro" id="IPR006652">
    <property type="entry name" value="Kelch_1"/>
</dbReference>
<dbReference type="InterPro" id="IPR001810">
    <property type="entry name" value="F-box_dom"/>
</dbReference>
<dbReference type="Proteomes" id="UP001346149">
    <property type="component" value="Unassembled WGS sequence"/>
</dbReference>
<dbReference type="PANTHER" id="PTHR46344:SF27">
    <property type="entry name" value="KELCH REPEAT SUPERFAMILY PROTEIN"/>
    <property type="match status" value="1"/>
</dbReference>
<dbReference type="SUPFAM" id="SSF117281">
    <property type="entry name" value="Kelch motif"/>
    <property type="match status" value="1"/>
</dbReference>
<name>A0AAN7L767_TRANT</name>
<dbReference type="PROSITE" id="PS50181">
    <property type="entry name" value="FBOX"/>
    <property type="match status" value="1"/>
</dbReference>
<reference evidence="5 6" key="1">
    <citation type="journal article" date="2023" name="Hortic Res">
        <title>Pangenome of water caltrop reveals structural variations and asymmetric subgenome divergence after allopolyploidization.</title>
        <authorList>
            <person name="Zhang X."/>
            <person name="Chen Y."/>
            <person name="Wang L."/>
            <person name="Yuan Y."/>
            <person name="Fang M."/>
            <person name="Shi L."/>
            <person name="Lu R."/>
            <person name="Comes H.P."/>
            <person name="Ma Y."/>
            <person name="Chen Y."/>
            <person name="Huang G."/>
            <person name="Zhou Y."/>
            <person name="Zheng Z."/>
            <person name="Qiu Y."/>
        </authorList>
    </citation>
    <scope>NUCLEOTIDE SEQUENCE [LARGE SCALE GENOMIC DNA]</scope>
    <source>
        <strain evidence="5">F231</strain>
    </source>
</reference>
<evidence type="ECO:0000259" key="4">
    <source>
        <dbReference type="PROSITE" id="PS50181"/>
    </source>
</evidence>
<dbReference type="InterPro" id="IPR036047">
    <property type="entry name" value="F-box-like_dom_sf"/>
</dbReference>
<feature type="domain" description="F-box" evidence="4">
    <location>
        <begin position="32"/>
        <end position="78"/>
    </location>
</feature>
<dbReference type="Gene3D" id="2.120.10.80">
    <property type="entry name" value="Kelch-type beta propeller"/>
    <property type="match status" value="1"/>
</dbReference>
<protein>
    <recommendedName>
        <fullName evidence="4">F-box domain-containing protein</fullName>
    </recommendedName>
</protein>
<dbReference type="SMART" id="SM00256">
    <property type="entry name" value="FBOX"/>
    <property type="match status" value="1"/>
</dbReference>
<dbReference type="InterPro" id="IPR015915">
    <property type="entry name" value="Kelch-typ_b-propeller"/>
</dbReference>
<dbReference type="AlphaFoldDB" id="A0AAN7L767"/>
<dbReference type="CDD" id="cd22152">
    <property type="entry name" value="F-box_AtAFR-like"/>
    <property type="match status" value="1"/>
</dbReference>
<evidence type="ECO:0000256" key="1">
    <source>
        <dbReference type="ARBA" id="ARBA00022441"/>
    </source>
</evidence>
<organism evidence="5 6">
    <name type="scientific">Trapa natans</name>
    <name type="common">Water chestnut</name>
    <dbReference type="NCBI Taxonomy" id="22666"/>
    <lineage>
        <taxon>Eukaryota</taxon>
        <taxon>Viridiplantae</taxon>
        <taxon>Streptophyta</taxon>
        <taxon>Embryophyta</taxon>
        <taxon>Tracheophyta</taxon>
        <taxon>Spermatophyta</taxon>
        <taxon>Magnoliopsida</taxon>
        <taxon>eudicotyledons</taxon>
        <taxon>Gunneridae</taxon>
        <taxon>Pentapetalae</taxon>
        <taxon>rosids</taxon>
        <taxon>malvids</taxon>
        <taxon>Myrtales</taxon>
        <taxon>Lythraceae</taxon>
        <taxon>Trapa</taxon>
    </lineage>
</organism>
<dbReference type="PANTHER" id="PTHR46344">
    <property type="entry name" value="OS02G0202900 PROTEIN"/>
    <property type="match status" value="1"/>
</dbReference>
<dbReference type="EMBL" id="JAXQNO010000017">
    <property type="protein sequence ID" value="KAK4779214.1"/>
    <property type="molecule type" value="Genomic_DNA"/>
</dbReference>
<evidence type="ECO:0000313" key="5">
    <source>
        <dbReference type="EMBL" id="KAK4779214.1"/>
    </source>
</evidence>
<accession>A0AAN7L767</accession>
<dbReference type="SMART" id="SM00612">
    <property type="entry name" value="Kelch"/>
    <property type="match status" value="2"/>
</dbReference>
<evidence type="ECO:0000313" key="6">
    <source>
        <dbReference type="Proteomes" id="UP001346149"/>
    </source>
</evidence>
<feature type="compositionally biased region" description="Basic and acidic residues" evidence="3">
    <location>
        <begin position="9"/>
        <end position="18"/>
    </location>
</feature>
<proteinExistence type="predicted"/>
<evidence type="ECO:0000256" key="2">
    <source>
        <dbReference type="ARBA" id="ARBA00022737"/>
    </source>
</evidence>
<dbReference type="Pfam" id="PF00646">
    <property type="entry name" value="F-box"/>
    <property type="match status" value="1"/>
</dbReference>
<keyword evidence="2" id="KW-0677">Repeat</keyword>
<keyword evidence="6" id="KW-1185">Reference proteome</keyword>
<dbReference type="Pfam" id="PF01344">
    <property type="entry name" value="Kelch_1"/>
    <property type="match status" value="2"/>
</dbReference>
<evidence type="ECO:0000256" key="3">
    <source>
        <dbReference type="SAM" id="MobiDB-lite"/>
    </source>
</evidence>